<keyword evidence="4" id="KW-1185">Reference proteome</keyword>
<name>A0A1Q9EKH7_SYMMI</name>
<protein>
    <submittedName>
        <fullName evidence="3">Uncharacterized protein</fullName>
    </submittedName>
</protein>
<dbReference type="Proteomes" id="UP000186817">
    <property type="component" value="Unassembled WGS sequence"/>
</dbReference>
<keyword evidence="2" id="KW-1133">Transmembrane helix</keyword>
<dbReference type="OrthoDB" id="432103at2759"/>
<dbReference type="EMBL" id="LSRX01000130">
    <property type="protein sequence ID" value="OLQ07888.1"/>
    <property type="molecule type" value="Genomic_DNA"/>
</dbReference>
<proteinExistence type="predicted"/>
<feature type="region of interest" description="Disordered" evidence="1">
    <location>
        <begin position="618"/>
        <end position="649"/>
    </location>
</feature>
<feature type="compositionally biased region" description="Low complexity" evidence="1">
    <location>
        <begin position="620"/>
        <end position="632"/>
    </location>
</feature>
<organism evidence="3 4">
    <name type="scientific">Symbiodinium microadriaticum</name>
    <name type="common">Dinoflagellate</name>
    <name type="synonym">Zooxanthella microadriatica</name>
    <dbReference type="NCBI Taxonomy" id="2951"/>
    <lineage>
        <taxon>Eukaryota</taxon>
        <taxon>Sar</taxon>
        <taxon>Alveolata</taxon>
        <taxon>Dinophyceae</taxon>
        <taxon>Suessiales</taxon>
        <taxon>Symbiodiniaceae</taxon>
        <taxon>Symbiodinium</taxon>
    </lineage>
</organism>
<evidence type="ECO:0000313" key="4">
    <source>
        <dbReference type="Proteomes" id="UP000186817"/>
    </source>
</evidence>
<accession>A0A1Q9EKH7</accession>
<feature type="transmembrane region" description="Helical" evidence="2">
    <location>
        <begin position="587"/>
        <end position="609"/>
    </location>
</feature>
<evidence type="ECO:0000256" key="1">
    <source>
        <dbReference type="SAM" id="MobiDB-lite"/>
    </source>
</evidence>
<evidence type="ECO:0000256" key="2">
    <source>
        <dbReference type="SAM" id="Phobius"/>
    </source>
</evidence>
<sequence length="649" mass="72708">MWAGNGYKAASWCRSALRRLSCCKRRRLEAHIRSKLLACWLSAARSSATVALQLQSGLGEQSMRLTVASRNASAAELFELCGAILRKEPFRNGGVLRNRFVMRTPSGGLLAAFGPWGHFEVEGAPCMQLVDASSSCDDALERCQDWTVVSASPVVNEIPEEVAQEAQRIAAAKARDLSSYRDGNDCAFVLPSDPLALRGALYKDHFEDSTRVVDAAATWTCAVCLRGSECDEVRPSACSQEGNWNGSVKGLPDVRGCSNWCDWFTRFHCCCLITWIFTIGTVVDIFHSRAFLQKARAWETLPAWQLAHCDVLAAGVSCVDHWDKSTCFGYVAGKMPSGQPPVFLTEEVAVCPGTYWCATDGEMCDCRGEITFATELFNGEVYTMPEPERAYKVVSTGKWRCGTDQSGQPYQVDPAKWRNKHCWCTPQGILDAVKQHEPPYLHKKECSEMVSTYFNSHTATQRRLGVEQMKDKYRFRYSPWALVVVSKNQGFDGFDGLDKKQLRCAYEYGTPDVSESIYYSSEAYSDRGVWTSEDVAKRWGNESSRPCWVRTTGEPGRNLEACAVALENPNQIEEVALGRQRETYNRFYAVLCFTVFFTGLVGYICYLQMRVCLRERQQRQRPSSPNSSGSSGDDTRRFLPCWDSNSNSD</sequence>
<keyword evidence="2" id="KW-0472">Membrane</keyword>
<evidence type="ECO:0000313" key="3">
    <source>
        <dbReference type="EMBL" id="OLQ07888.1"/>
    </source>
</evidence>
<gene>
    <name evidence="3" type="ORF">AK812_SmicGene8704</name>
</gene>
<keyword evidence="2" id="KW-0812">Transmembrane</keyword>
<dbReference type="AlphaFoldDB" id="A0A1Q9EKH7"/>
<comment type="caution">
    <text evidence="3">The sequence shown here is derived from an EMBL/GenBank/DDBJ whole genome shotgun (WGS) entry which is preliminary data.</text>
</comment>
<reference evidence="3 4" key="1">
    <citation type="submission" date="2016-02" db="EMBL/GenBank/DDBJ databases">
        <title>Genome analysis of coral dinoflagellate symbionts highlights evolutionary adaptations to a symbiotic lifestyle.</title>
        <authorList>
            <person name="Aranda M."/>
            <person name="Li Y."/>
            <person name="Liew Y.J."/>
            <person name="Baumgarten S."/>
            <person name="Simakov O."/>
            <person name="Wilson M."/>
            <person name="Piel J."/>
            <person name="Ashoor H."/>
            <person name="Bougouffa S."/>
            <person name="Bajic V.B."/>
            <person name="Ryu T."/>
            <person name="Ravasi T."/>
            <person name="Bayer T."/>
            <person name="Micklem G."/>
            <person name="Kim H."/>
            <person name="Bhak J."/>
            <person name="Lajeunesse T.C."/>
            <person name="Voolstra C.R."/>
        </authorList>
    </citation>
    <scope>NUCLEOTIDE SEQUENCE [LARGE SCALE GENOMIC DNA]</scope>
    <source>
        <strain evidence="3 4">CCMP2467</strain>
    </source>
</reference>